<name>A0A4Q8AMM3_9MICO</name>
<keyword evidence="4 7" id="KW-0812">Transmembrane</keyword>
<dbReference type="SUPFAM" id="SSF161098">
    <property type="entry name" value="MetI-like"/>
    <property type="match status" value="1"/>
</dbReference>
<feature type="transmembrane region" description="Helical" evidence="7">
    <location>
        <begin position="130"/>
        <end position="150"/>
    </location>
</feature>
<dbReference type="Pfam" id="PF00528">
    <property type="entry name" value="BPD_transp_1"/>
    <property type="match status" value="1"/>
</dbReference>
<keyword evidence="10" id="KW-1185">Reference proteome</keyword>
<dbReference type="AlphaFoldDB" id="A0A4Q8AMM3"/>
<evidence type="ECO:0000256" key="4">
    <source>
        <dbReference type="ARBA" id="ARBA00022692"/>
    </source>
</evidence>
<accession>A0A4Q8AMM3</accession>
<evidence type="ECO:0000256" key="6">
    <source>
        <dbReference type="ARBA" id="ARBA00023136"/>
    </source>
</evidence>
<reference evidence="9 10" key="1">
    <citation type="submission" date="2019-02" db="EMBL/GenBank/DDBJ databases">
        <title>Sequencing the genomes of 1000 actinobacteria strains.</title>
        <authorList>
            <person name="Klenk H.-P."/>
        </authorList>
    </citation>
    <scope>NUCLEOTIDE SEQUENCE [LARGE SCALE GENOMIC DNA]</scope>
    <source>
        <strain evidence="9 10">DSM 18319</strain>
    </source>
</reference>
<evidence type="ECO:0000256" key="1">
    <source>
        <dbReference type="ARBA" id="ARBA00004651"/>
    </source>
</evidence>
<dbReference type="OrthoDB" id="9812701at2"/>
<comment type="subcellular location">
    <subcellularLocation>
        <location evidence="1 7">Cell membrane</location>
        <topology evidence="1 7">Multi-pass membrane protein</topology>
    </subcellularLocation>
</comment>
<dbReference type="GO" id="GO:0005886">
    <property type="term" value="C:plasma membrane"/>
    <property type="evidence" value="ECO:0007669"/>
    <property type="project" value="UniProtKB-SubCell"/>
</dbReference>
<feature type="transmembrane region" description="Helical" evidence="7">
    <location>
        <begin position="220"/>
        <end position="239"/>
    </location>
</feature>
<dbReference type="PROSITE" id="PS50928">
    <property type="entry name" value="ABC_TM1"/>
    <property type="match status" value="1"/>
</dbReference>
<dbReference type="CDD" id="cd06261">
    <property type="entry name" value="TM_PBP2"/>
    <property type="match status" value="1"/>
</dbReference>
<comment type="similarity">
    <text evidence="7">Belongs to the binding-protein-dependent transport system permease family.</text>
</comment>
<feature type="domain" description="ABC transmembrane type-1" evidence="8">
    <location>
        <begin position="91"/>
        <end position="280"/>
    </location>
</feature>
<sequence length="289" mass="30837">MSIESAAAIAAAATTGHEITGVERVRMPRRVWVGAAIVTAYVLFAVFAPLIAPFDPLEQDVVNALASPSWVHWLGTDELGRDVLSRLIFASRVDLLVGFLGAVLPAVVGTVLGAVAGFRGGWVDGAIMRVSDVVQAFPTYILIIALVFVLGPGVTSILVAFTLIAWVAYARLIRTEVLRVRSLDYVAAARASGLPTRRILWRHVFPNSVGQTLVYLPSDIVGATLGLAALSFLGLGIQAPTPEWGAMIAAGQPYIREQWWLSTVPGLVVVGFGLGLSLIGEGIEEWTRK</sequence>
<dbReference type="InterPro" id="IPR025966">
    <property type="entry name" value="OppC_N"/>
</dbReference>
<feature type="transmembrane region" description="Helical" evidence="7">
    <location>
        <begin position="259"/>
        <end position="279"/>
    </location>
</feature>
<dbReference type="Gene3D" id="1.10.3720.10">
    <property type="entry name" value="MetI-like"/>
    <property type="match status" value="1"/>
</dbReference>
<gene>
    <name evidence="9" type="ORF">EV379_1693</name>
</gene>
<dbReference type="InterPro" id="IPR050366">
    <property type="entry name" value="BP-dependent_transpt_permease"/>
</dbReference>
<evidence type="ECO:0000256" key="3">
    <source>
        <dbReference type="ARBA" id="ARBA00022475"/>
    </source>
</evidence>
<keyword evidence="6 7" id="KW-0472">Membrane</keyword>
<dbReference type="GO" id="GO:0055085">
    <property type="term" value="P:transmembrane transport"/>
    <property type="evidence" value="ECO:0007669"/>
    <property type="project" value="InterPro"/>
</dbReference>
<keyword evidence="2 7" id="KW-0813">Transport</keyword>
<feature type="transmembrane region" description="Helical" evidence="7">
    <location>
        <begin position="95"/>
        <end position="118"/>
    </location>
</feature>
<dbReference type="PANTHER" id="PTHR43386:SF1">
    <property type="entry name" value="D,D-DIPEPTIDE TRANSPORT SYSTEM PERMEASE PROTEIN DDPC-RELATED"/>
    <property type="match status" value="1"/>
</dbReference>
<dbReference type="EMBL" id="SHLC01000001">
    <property type="protein sequence ID" value="RZU65361.1"/>
    <property type="molecule type" value="Genomic_DNA"/>
</dbReference>
<organism evidence="9 10">
    <name type="scientific">Microterricola gilva</name>
    <dbReference type="NCBI Taxonomy" id="393267"/>
    <lineage>
        <taxon>Bacteria</taxon>
        <taxon>Bacillati</taxon>
        <taxon>Actinomycetota</taxon>
        <taxon>Actinomycetes</taxon>
        <taxon>Micrococcales</taxon>
        <taxon>Microbacteriaceae</taxon>
        <taxon>Microterricola</taxon>
    </lineage>
</organism>
<dbReference type="InterPro" id="IPR035906">
    <property type="entry name" value="MetI-like_sf"/>
</dbReference>
<keyword evidence="3" id="KW-1003">Cell membrane</keyword>
<evidence type="ECO:0000256" key="5">
    <source>
        <dbReference type="ARBA" id="ARBA00022989"/>
    </source>
</evidence>
<comment type="caution">
    <text evidence="9">The sequence shown here is derived from an EMBL/GenBank/DDBJ whole genome shotgun (WGS) entry which is preliminary data.</text>
</comment>
<dbReference type="RefSeq" id="WP_130505730.1">
    <property type="nucleotide sequence ID" value="NZ_SHLC01000001.1"/>
</dbReference>
<dbReference type="PANTHER" id="PTHR43386">
    <property type="entry name" value="OLIGOPEPTIDE TRANSPORT SYSTEM PERMEASE PROTEIN APPC"/>
    <property type="match status" value="1"/>
</dbReference>
<evidence type="ECO:0000256" key="7">
    <source>
        <dbReference type="RuleBase" id="RU363032"/>
    </source>
</evidence>
<proteinExistence type="inferred from homology"/>
<dbReference type="Pfam" id="PF12911">
    <property type="entry name" value="OppC_N"/>
    <property type="match status" value="1"/>
</dbReference>
<evidence type="ECO:0000313" key="9">
    <source>
        <dbReference type="EMBL" id="RZU65361.1"/>
    </source>
</evidence>
<dbReference type="Proteomes" id="UP000291483">
    <property type="component" value="Unassembled WGS sequence"/>
</dbReference>
<evidence type="ECO:0000256" key="2">
    <source>
        <dbReference type="ARBA" id="ARBA00022448"/>
    </source>
</evidence>
<keyword evidence="5 7" id="KW-1133">Transmembrane helix</keyword>
<evidence type="ECO:0000313" key="10">
    <source>
        <dbReference type="Proteomes" id="UP000291483"/>
    </source>
</evidence>
<protein>
    <submittedName>
        <fullName evidence="9">Peptide/nickel transport system permease protein</fullName>
    </submittedName>
</protein>
<evidence type="ECO:0000259" key="8">
    <source>
        <dbReference type="PROSITE" id="PS50928"/>
    </source>
</evidence>
<dbReference type="InterPro" id="IPR000515">
    <property type="entry name" value="MetI-like"/>
</dbReference>
<feature type="transmembrane region" description="Helical" evidence="7">
    <location>
        <begin position="31"/>
        <end position="52"/>
    </location>
</feature>